<keyword evidence="1" id="KW-0812">Transmembrane</keyword>
<feature type="transmembrane region" description="Helical" evidence="1">
    <location>
        <begin position="190"/>
        <end position="207"/>
    </location>
</feature>
<feature type="transmembrane region" description="Helical" evidence="1">
    <location>
        <begin position="6"/>
        <end position="22"/>
    </location>
</feature>
<feature type="transmembrane region" description="Helical" evidence="1">
    <location>
        <begin position="288"/>
        <end position="306"/>
    </location>
</feature>
<gene>
    <name evidence="2" type="ORF">H261_12306</name>
</gene>
<name>M2ZQM6_9PROT</name>
<dbReference type="RefSeq" id="WP_008617896.1">
    <property type="nucleotide sequence ID" value="NZ_AONQ01000030.1"/>
</dbReference>
<evidence type="ECO:0000313" key="2">
    <source>
        <dbReference type="EMBL" id="EME69607.1"/>
    </source>
</evidence>
<feature type="transmembrane region" description="Helical" evidence="1">
    <location>
        <begin position="347"/>
        <end position="365"/>
    </location>
</feature>
<keyword evidence="1" id="KW-0472">Membrane</keyword>
<feature type="transmembrane region" description="Helical" evidence="1">
    <location>
        <begin position="54"/>
        <end position="72"/>
    </location>
</feature>
<evidence type="ECO:0008006" key="4">
    <source>
        <dbReference type="Google" id="ProtNLM"/>
    </source>
</evidence>
<keyword evidence="3" id="KW-1185">Reference proteome</keyword>
<protein>
    <recommendedName>
        <fullName evidence="4">Glycosyltransferase RgtA/B/C/D-like domain-containing protein</fullName>
    </recommendedName>
</protein>
<feature type="transmembrane region" description="Helical" evidence="1">
    <location>
        <begin position="29"/>
        <end position="48"/>
    </location>
</feature>
<dbReference type="PATRIC" id="fig|1244869.3.peg.2482"/>
<keyword evidence="1" id="KW-1133">Transmembrane helix</keyword>
<proteinExistence type="predicted"/>
<dbReference type="Proteomes" id="UP000011744">
    <property type="component" value="Unassembled WGS sequence"/>
</dbReference>
<evidence type="ECO:0000313" key="3">
    <source>
        <dbReference type="Proteomes" id="UP000011744"/>
    </source>
</evidence>
<dbReference type="AlphaFoldDB" id="M2ZQM6"/>
<sequence length="605" mass="64566">MIAVWQVAIAFAAMCLVGRACLGGRHGIGVQAMAGWGALCLLLTLWGVLTPLSLRIPAWGFLAAALAGAALTRKRPWRDDLREAGRLLLLALPLLAVMAPMEPSQLDVFALILPNSAYLFDHGAFPTALGPPAHSDAPVAPYNVALVPFLGSLAGGGFAPSGIAQATLWLHLPAALVLGRLLGGGRRPGWGMAAFGLLLATAVNPGFVPRVSFAGYGEAPLAITLMFAIWLGGRLLSGDRETASLTALALVLAALVAVKQQGIGLFLSLGAAGLLTVLALPRGERWPALRTLLLAALPALVLYAAWRTHVVLRFPEGELGSDMAGAWRDSRIAEILRDMAWVTKNKAFQFGLFAVVLAMAVRPPAAVSPASRNSLRLCALTIIFFNLFLVATFLLHFGREHSYFRYNTQLSLAALLALVLAARDMAGGRRAPPPLVRRVLAGTAIALMLGAPVAAQILLRFDRDQPQPQLRFLARNLAAEIAPDSRIALILPRDNSTSGMALESLLRHTHPRRPGLTVAHVPSPTERTLPEMAQRGFTLALVSCTDSAGPMVLGPGLPPRSALLLRFEDGRWAPVRSWAYPATGKRGKWGWTNFIAEEPFCMGLD</sequence>
<dbReference type="eggNOG" id="ENOG5033S6C">
    <property type="taxonomic scope" value="Bacteria"/>
</dbReference>
<organism evidence="2 3">
    <name type="scientific">Paramagnetospirillum caucaseum</name>
    <dbReference type="NCBI Taxonomy" id="1244869"/>
    <lineage>
        <taxon>Bacteria</taxon>
        <taxon>Pseudomonadati</taxon>
        <taxon>Pseudomonadota</taxon>
        <taxon>Alphaproteobacteria</taxon>
        <taxon>Rhodospirillales</taxon>
        <taxon>Magnetospirillaceae</taxon>
        <taxon>Paramagnetospirillum</taxon>
    </lineage>
</organism>
<feature type="transmembrane region" description="Helical" evidence="1">
    <location>
        <begin position="84"/>
        <end position="101"/>
    </location>
</feature>
<feature type="transmembrane region" description="Helical" evidence="1">
    <location>
        <begin position="158"/>
        <end position="178"/>
    </location>
</feature>
<feature type="transmembrane region" description="Helical" evidence="1">
    <location>
        <begin position="242"/>
        <end position="258"/>
    </location>
</feature>
<feature type="transmembrane region" description="Helical" evidence="1">
    <location>
        <begin position="377"/>
        <end position="397"/>
    </location>
</feature>
<feature type="transmembrane region" description="Helical" evidence="1">
    <location>
        <begin position="435"/>
        <end position="459"/>
    </location>
</feature>
<reference evidence="2 3" key="1">
    <citation type="journal article" date="2014" name="Genome Announc.">
        <title>Draft Genome Sequence of Magnetospirillum sp. Strain SO-1, a Freshwater Magnetotactic Bacterium Isolated from the Ol'khovka River, Russia.</title>
        <authorList>
            <person name="Grouzdev D.S."/>
            <person name="Dziuba M.V."/>
            <person name="Sukhacheva M.S."/>
            <person name="Mardanov A.V."/>
            <person name="Beletskiy A.V."/>
            <person name="Kuznetsov B.B."/>
            <person name="Skryabin K.G."/>
        </authorList>
    </citation>
    <scope>NUCLEOTIDE SEQUENCE [LARGE SCALE GENOMIC DNA]</scope>
    <source>
        <strain evidence="2 3">SO-1</strain>
    </source>
</reference>
<evidence type="ECO:0000256" key="1">
    <source>
        <dbReference type="SAM" id="Phobius"/>
    </source>
</evidence>
<comment type="caution">
    <text evidence="2">The sequence shown here is derived from an EMBL/GenBank/DDBJ whole genome shotgun (WGS) entry which is preliminary data.</text>
</comment>
<dbReference type="EMBL" id="AONQ01000030">
    <property type="protein sequence ID" value="EME69607.1"/>
    <property type="molecule type" value="Genomic_DNA"/>
</dbReference>
<accession>M2ZQM6</accession>
<dbReference type="OrthoDB" id="7323816at2"/>